<keyword evidence="1" id="KW-0732">Signal</keyword>
<dbReference type="GeneID" id="118432592"/>
<dbReference type="OMA" id="KNSWAMR"/>
<evidence type="ECO:0000313" key="3">
    <source>
        <dbReference type="RefSeq" id="XP_035700117.1"/>
    </source>
</evidence>
<dbReference type="KEGG" id="bfo:118432592"/>
<sequence>MKNAVFVFLGALCLATTQAAMQGLDWATIQAIHDAAVQAMTEQYFQAFNDIATAAGEFTYVNSTCARALQGSCGRCVTRKCQQWAMTCGLTLPETSDMTMLGGEAVQADLKTLQKFISQGERLDTGEAIQCAVDAGSLALTAGSLLVGKRDVGDVICDTVGVVGTAVDLVTGGIGGAIQGGVDLIGDAINAIGNLFGRRKRDLQCDVLQLEPEASCVQLAPECGDDCQGCANMDKMAARFHKVMKKNSWAMRKSNAFLTRTVTYDPVSGQMVAEVMAMGQRMKVTLSGPVNPATTGKHLAAAVLKKLRQ</sequence>
<keyword evidence="2" id="KW-1185">Reference proteome</keyword>
<gene>
    <name evidence="3" type="primary">LOC118432592</name>
</gene>
<feature type="signal peptide" evidence="1">
    <location>
        <begin position="1"/>
        <end position="19"/>
    </location>
</feature>
<dbReference type="RefSeq" id="XP_035700117.1">
    <property type="nucleotide sequence ID" value="XM_035844224.1"/>
</dbReference>
<reference evidence="3" key="2">
    <citation type="submission" date="2025-08" db="UniProtKB">
        <authorList>
            <consortium name="RefSeq"/>
        </authorList>
    </citation>
    <scope>IDENTIFICATION</scope>
    <source>
        <strain evidence="3">S238N-H82</strain>
        <tissue evidence="3">Testes</tissue>
    </source>
</reference>
<dbReference type="Proteomes" id="UP000001554">
    <property type="component" value="Chromosome 15"/>
</dbReference>
<feature type="chain" id="PRO_5039897526" evidence="1">
    <location>
        <begin position="20"/>
        <end position="309"/>
    </location>
</feature>
<organism evidence="2 3">
    <name type="scientific">Branchiostoma floridae</name>
    <name type="common">Florida lancelet</name>
    <name type="synonym">Amphioxus</name>
    <dbReference type="NCBI Taxonomy" id="7739"/>
    <lineage>
        <taxon>Eukaryota</taxon>
        <taxon>Metazoa</taxon>
        <taxon>Chordata</taxon>
        <taxon>Cephalochordata</taxon>
        <taxon>Leptocardii</taxon>
        <taxon>Amphioxiformes</taxon>
        <taxon>Branchiostomatidae</taxon>
        <taxon>Branchiostoma</taxon>
    </lineage>
</organism>
<reference evidence="2" key="1">
    <citation type="journal article" date="2020" name="Nat. Ecol. Evol.">
        <title>Deeply conserved synteny resolves early events in vertebrate evolution.</title>
        <authorList>
            <person name="Simakov O."/>
            <person name="Marletaz F."/>
            <person name="Yue J.X."/>
            <person name="O'Connell B."/>
            <person name="Jenkins J."/>
            <person name="Brandt A."/>
            <person name="Calef R."/>
            <person name="Tung C.H."/>
            <person name="Huang T.K."/>
            <person name="Schmutz J."/>
            <person name="Satoh N."/>
            <person name="Yu J.K."/>
            <person name="Putnam N.H."/>
            <person name="Green R.E."/>
            <person name="Rokhsar D.S."/>
        </authorList>
    </citation>
    <scope>NUCLEOTIDE SEQUENCE [LARGE SCALE GENOMIC DNA]</scope>
    <source>
        <strain evidence="2">S238N-H82</strain>
    </source>
</reference>
<dbReference type="OrthoDB" id="10008666at2759"/>
<evidence type="ECO:0000313" key="2">
    <source>
        <dbReference type="Proteomes" id="UP000001554"/>
    </source>
</evidence>
<accession>A0A9J7NCZ7</accession>
<dbReference type="AlphaFoldDB" id="A0A9J7NCZ7"/>
<protein>
    <submittedName>
        <fullName evidence="3">Uncharacterized protein LOC118432592</fullName>
    </submittedName>
</protein>
<name>A0A9J7NCZ7_BRAFL</name>
<evidence type="ECO:0000256" key="1">
    <source>
        <dbReference type="SAM" id="SignalP"/>
    </source>
</evidence>
<proteinExistence type="predicted"/>